<name>A0A8S4S2S5_9NEOP</name>
<evidence type="ECO:0000313" key="1">
    <source>
        <dbReference type="EMBL" id="CAH2247436.1"/>
    </source>
</evidence>
<reference evidence="1" key="1">
    <citation type="submission" date="2022-03" db="EMBL/GenBank/DDBJ databases">
        <authorList>
            <person name="Lindestad O."/>
        </authorList>
    </citation>
    <scope>NUCLEOTIDE SEQUENCE</scope>
</reference>
<keyword evidence="2" id="KW-1185">Reference proteome</keyword>
<organism evidence="1 2">
    <name type="scientific">Pararge aegeria aegeria</name>
    <dbReference type="NCBI Taxonomy" id="348720"/>
    <lineage>
        <taxon>Eukaryota</taxon>
        <taxon>Metazoa</taxon>
        <taxon>Ecdysozoa</taxon>
        <taxon>Arthropoda</taxon>
        <taxon>Hexapoda</taxon>
        <taxon>Insecta</taxon>
        <taxon>Pterygota</taxon>
        <taxon>Neoptera</taxon>
        <taxon>Endopterygota</taxon>
        <taxon>Lepidoptera</taxon>
        <taxon>Glossata</taxon>
        <taxon>Ditrysia</taxon>
        <taxon>Papilionoidea</taxon>
        <taxon>Nymphalidae</taxon>
        <taxon>Satyrinae</taxon>
        <taxon>Satyrini</taxon>
        <taxon>Parargina</taxon>
        <taxon>Pararge</taxon>
    </lineage>
</organism>
<evidence type="ECO:0000313" key="2">
    <source>
        <dbReference type="Proteomes" id="UP000838756"/>
    </source>
</evidence>
<accession>A0A8S4S2S5</accession>
<dbReference type="Proteomes" id="UP000838756">
    <property type="component" value="Unassembled WGS sequence"/>
</dbReference>
<comment type="caution">
    <text evidence="1">The sequence shown here is derived from an EMBL/GenBank/DDBJ whole genome shotgun (WGS) entry which is preliminary data.</text>
</comment>
<protein>
    <submittedName>
        <fullName evidence="1">Jg4992 protein</fullName>
    </submittedName>
</protein>
<dbReference type="EMBL" id="CAKXAJ010025960">
    <property type="protein sequence ID" value="CAH2247436.1"/>
    <property type="molecule type" value="Genomic_DNA"/>
</dbReference>
<proteinExistence type="predicted"/>
<gene>
    <name evidence="1" type="primary">jg4992</name>
    <name evidence="1" type="ORF">PAEG_LOCUS21559</name>
</gene>
<dbReference type="AlphaFoldDB" id="A0A8S4S2S5"/>
<sequence>MVELVEVGEVTGLTVIVLFRGLRLVVDIGGLVLVGETILESFRGPCSVFFEVSGVAEFPVSTFLKFNA</sequence>